<organism evidence="1 2">
    <name type="scientific">Leptospirillum ferriphilum</name>
    <dbReference type="NCBI Taxonomy" id="178606"/>
    <lineage>
        <taxon>Bacteria</taxon>
        <taxon>Pseudomonadati</taxon>
        <taxon>Nitrospirota</taxon>
        <taxon>Nitrospiria</taxon>
        <taxon>Nitrospirales</taxon>
        <taxon>Nitrospiraceae</taxon>
        <taxon>Leptospirillum</taxon>
    </lineage>
</organism>
<dbReference type="AlphaFoldDB" id="A0A094WHE1"/>
<dbReference type="Proteomes" id="UP000029452">
    <property type="component" value="Unassembled WGS sequence"/>
</dbReference>
<dbReference type="PATRIC" id="fig|178606.4.peg.293"/>
<sequence length="74" mass="7805">MACVVPFPGNTSCFGKTPVHFMTSVLDRTTVSGCYHSFSAGLFGHIIFLCFSVRTGPKGLRTGGVSAHGPVPLF</sequence>
<proteinExistence type="predicted"/>
<gene>
    <name evidence="1" type="ORF">LptCag_2511</name>
</gene>
<name>A0A094WHE1_9BACT</name>
<evidence type="ECO:0000313" key="2">
    <source>
        <dbReference type="Proteomes" id="UP000029452"/>
    </source>
</evidence>
<protein>
    <submittedName>
        <fullName evidence="1">Uncharacterized protein</fullName>
    </submittedName>
</protein>
<dbReference type="EMBL" id="JPGK01000001">
    <property type="protein sequence ID" value="KGA95077.1"/>
    <property type="molecule type" value="Genomic_DNA"/>
</dbReference>
<comment type="caution">
    <text evidence="1">The sequence shown here is derived from an EMBL/GenBank/DDBJ whole genome shotgun (WGS) entry which is preliminary data.</text>
</comment>
<accession>A0A094WHE1</accession>
<evidence type="ECO:0000313" key="1">
    <source>
        <dbReference type="EMBL" id="KGA95077.1"/>
    </source>
</evidence>
<reference evidence="1 2" key="1">
    <citation type="submission" date="2014-06" db="EMBL/GenBank/DDBJ databases">
        <title>Draft genome sequence of iron oxidizing acidophile Leptospirillum ferriphilum DSM14647.</title>
        <authorList>
            <person name="Cardenas J.P."/>
            <person name="Lazcano M."/>
            <person name="Ossandon F.J."/>
            <person name="Corbett M."/>
            <person name="Holmes D.S."/>
            <person name="Watkin E."/>
        </authorList>
    </citation>
    <scope>NUCLEOTIDE SEQUENCE [LARGE SCALE GENOMIC DNA]</scope>
    <source>
        <strain evidence="1 2">DSM 14647</strain>
    </source>
</reference>